<dbReference type="PRINTS" id="PR00720">
    <property type="entry name" value="MAMMALPTPASE"/>
</dbReference>
<evidence type="ECO:0000256" key="1">
    <source>
        <dbReference type="ARBA" id="ARBA00004496"/>
    </source>
</evidence>
<keyword evidence="4 6" id="KW-0378">Hydrolase</keyword>
<dbReference type="Pfam" id="PF01451">
    <property type="entry name" value="LMWPc"/>
    <property type="match status" value="1"/>
</dbReference>
<dbReference type="SUPFAM" id="SSF52788">
    <property type="entry name" value="Phosphotyrosine protein phosphatases I"/>
    <property type="match status" value="1"/>
</dbReference>
<comment type="catalytic activity">
    <reaction evidence="6">
        <text>a phosphate monoester + H2O = an alcohol + phosphate</text>
        <dbReference type="Rhea" id="RHEA:15017"/>
        <dbReference type="ChEBI" id="CHEBI:15377"/>
        <dbReference type="ChEBI" id="CHEBI:30879"/>
        <dbReference type="ChEBI" id="CHEBI:43474"/>
        <dbReference type="ChEBI" id="CHEBI:67140"/>
        <dbReference type="EC" id="3.1.3.2"/>
    </reaction>
</comment>
<protein>
    <recommendedName>
        <fullName evidence="6">Low molecular weight phosphotyrosine protein phosphatase</fullName>
        <shortName evidence="6">LMW-PTP</shortName>
        <shortName evidence="6">LMW-PTPase</shortName>
        <ecNumber evidence="6">3.1.3.2</ecNumber>
        <ecNumber evidence="6">3.1.3.48</ecNumber>
    </recommendedName>
    <alternativeName>
        <fullName evidence="6">Low molecular weight cytosolic acid phosphatase</fullName>
    </alternativeName>
</protein>
<dbReference type="RefSeq" id="XP_006818628.1">
    <property type="nucleotide sequence ID" value="XM_006818565.1"/>
</dbReference>
<keyword evidence="5 6" id="KW-0904">Protein phosphatase</keyword>
<evidence type="ECO:0000259" key="7">
    <source>
        <dbReference type="SMART" id="SM00226"/>
    </source>
</evidence>
<dbReference type="CDD" id="cd16343">
    <property type="entry name" value="LMWPTP"/>
    <property type="match status" value="1"/>
</dbReference>
<dbReference type="PANTHER" id="PTHR11717">
    <property type="entry name" value="LOW MOLECULAR WEIGHT PROTEIN TYROSINE PHOSPHATASE"/>
    <property type="match status" value="1"/>
</dbReference>
<dbReference type="Gene3D" id="3.40.50.2300">
    <property type="match status" value="1"/>
</dbReference>
<dbReference type="InterPro" id="IPR050438">
    <property type="entry name" value="LMW_PTPase"/>
</dbReference>
<evidence type="ECO:0000313" key="9">
    <source>
        <dbReference type="RefSeq" id="XP_006818628.1"/>
    </source>
</evidence>
<evidence type="ECO:0000256" key="6">
    <source>
        <dbReference type="RuleBase" id="RU368115"/>
    </source>
</evidence>
<dbReference type="PANTHER" id="PTHR11717:SF7">
    <property type="entry name" value="LOW MOLECULAR WEIGHT PHOSPHOTYROSINE PROTEIN PHOSPHATASE"/>
    <property type="match status" value="1"/>
</dbReference>
<proteinExistence type="inferred from homology"/>
<organism evidence="8 9">
    <name type="scientific">Saccoglossus kowalevskii</name>
    <name type="common">Acorn worm</name>
    <dbReference type="NCBI Taxonomy" id="10224"/>
    <lineage>
        <taxon>Eukaryota</taxon>
        <taxon>Metazoa</taxon>
        <taxon>Hemichordata</taxon>
        <taxon>Enteropneusta</taxon>
        <taxon>Harrimaniidae</taxon>
        <taxon>Saccoglossus</taxon>
    </lineage>
</organism>
<dbReference type="Proteomes" id="UP000694865">
    <property type="component" value="Unplaced"/>
</dbReference>
<comment type="function">
    <text evidence="6">Acts on tyrosine phosphorylated proteins, low-MW aryl phosphates and natural and synthetic acyl phosphates.</text>
</comment>
<dbReference type="PROSITE" id="PS51257">
    <property type="entry name" value="PROKAR_LIPOPROTEIN"/>
    <property type="match status" value="1"/>
</dbReference>
<evidence type="ECO:0000256" key="4">
    <source>
        <dbReference type="ARBA" id="ARBA00022801"/>
    </source>
</evidence>
<dbReference type="EC" id="3.1.3.2" evidence="6"/>
<dbReference type="InterPro" id="IPR017867">
    <property type="entry name" value="Tyr_phospatase_low_mol_wt"/>
</dbReference>
<dbReference type="EC" id="3.1.3.48" evidence="6"/>
<evidence type="ECO:0000256" key="5">
    <source>
        <dbReference type="ARBA" id="ARBA00022912"/>
    </source>
</evidence>
<dbReference type="GeneID" id="102810063"/>
<name>A0ABM0MF37_SACKO</name>
<dbReference type="SMART" id="SM00226">
    <property type="entry name" value="LMWPc"/>
    <property type="match status" value="1"/>
</dbReference>
<keyword evidence="8" id="KW-1185">Reference proteome</keyword>
<comment type="catalytic activity">
    <reaction evidence="6">
        <text>O-phospho-L-tyrosyl-[protein] + H2O = L-tyrosyl-[protein] + phosphate</text>
        <dbReference type="Rhea" id="RHEA:10684"/>
        <dbReference type="Rhea" id="RHEA-COMP:10136"/>
        <dbReference type="Rhea" id="RHEA-COMP:20101"/>
        <dbReference type="ChEBI" id="CHEBI:15377"/>
        <dbReference type="ChEBI" id="CHEBI:43474"/>
        <dbReference type="ChEBI" id="CHEBI:46858"/>
        <dbReference type="ChEBI" id="CHEBI:61978"/>
        <dbReference type="EC" id="3.1.3.48"/>
    </reaction>
</comment>
<reference evidence="9" key="1">
    <citation type="submission" date="2025-08" db="UniProtKB">
        <authorList>
            <consortium name="RefSeq"/>
        </authorList>
    </citation>
    <scope>IDENTIFICATION</scope>
    <source>
        <tissue evidence="9">Testes</tissue>
    </source>
</reference>
<gene>
    <name evidence="9" type="primary">LOC102810063</name>
</gene>
<evidence type="ECO:0000256" key="2">
    <source>
        <dbReference type="ARBA" id="ARBA00011063"/>
    </source>
</evidence>
<comment type="subcellular location">
    <subcellularLocation>
        <location evidence="1 6">Cytoplasm</location>
    </subcellularLocation>
</comment>
<sequence>MSRQIRNPAIQSALPNALKNVCLFIHLHVLFSCLGNFCRSPIAEAVFADLVQKRGVSHEWLIDSAGISDWHAGERQDSRGASVLKHHNIKTDHIGRIMRKQDFLKFDYIFGMDNDNVWTLDSMKPKSSKAKIELLGSYDPDGDDIIEDCYYGDVSTFESVYQKCRRSCEAFLNGIYKS</sequence>
<dbReference type="InterPro" id="IPR002115">
    <property type="entry name" value="Tyr_Pase_low_mol_wt_mml"/>
</dbReference>
<keyword evidence="3 6" id="KW-0963">Cytoplasm</keyword>
<comment type="similarity">
    <text evidence="2 6">Belongs to the low molecular weight phosphotyrosine protein phosphatase family.</text>
</comment>
<evidence type="ECO:0000256" key="3">
    <source>
        <dbReference type="ARBA" id="ARBA00022490"/>
    </source>
</evidence>
<evidence type="ECO:0000313" key="8">
    <source>
        <dbReference type="Proteomes" id="UP000694865"/>
    </source>
</evidence>
<dbReference type="PRINTS" id="PR00719">
    <property type="entry name" value="LMWPTPASE"/>
</dbReference>
<accession>A0ABM0MF37</accession>
<dbReference type="InterPro" id="IPR023485">
    <property type="entry name" value="Ptyr_pPase"/>
</dbReference>
<feature type="domain" description="Phosphotyrosine protein phosphatase I" evidence="7">
    <location>
        <begin position="27"/>
        <end position="174"/>
    </location>
</feature>
<dbReference type="InterPro" id="IPR036196">
    <property type="entry name" value="Ptyr_pPase_sf"/>
</dbReference>